<dbReference type="Proteomes" id="UP000599523">
    <property type="component" value="Unassembled WGS sequence"/>
</dbReference>
<dbReference type="GO" id="GO:0016405">
    <property type="term" value="F:CoA-ligase activity"/>
    <property type="evidence" value="ECO:0007669"/>
    <property type="project" value="TreeGrafter"/>
</dbReference>
<dbReference type="PANTHER" id="PTHR24096">
    <property type="entry name" value="LONG-CHAIN-FATTY-ACID--COA LIGASE"/>
    <property type="match status" value="1"/>
</dbReference>
<protein>
    <submittedName>
        <fullName evidence="2">AMP-binding protein</fullName>
    </submittedName>
</protein>
<dbReference type="EMBL" id="WTVM01000061">
    <property type="protein sequence ID" value="NMG03553.1"/>
    <property type="molecule type" value="Genomic_DNA"/>
</dbReference>
<dbReference type="SUPFAM" id="SSF56801">
    <property type="entry name" value="Acetyl-CoA synthetase-like"/>
    <property type="match status" value="1"/>
</dbReference>
<dbReference type="InterPro" id="IPR000873">
    <property type="entry name" value="AMP-dep_synth/lig_dom"/>
</dbReference>
<dbReference type="Pfam" id="PF00501">
    <property type="entry name" value="AMP-binding"/>
    <property type="match status" value="1"/>
</dbReference>
<keyword evidence="3" id="KW-1185">Reference proteome</keyword>
<dbReference type="CDD" id="cd05921">
    <property type="entry name" value="FCS"/>
    <property type="match status" value="1"/>
</dbReference>
<dbReference type="Gene3D" id="3.40.50.12780">
    <property type="entry name" value="N-terminal domain of ligase-like"/>
    <property type="match status" value="1"/>
</dbReference>
<evidence type="ECO:0000259" key="1">
    <source>
        <dbReference type="Pfam" id="PF00501"/>
    </source>
</evidence>
<proteinExistence type="predicted"/>
<dbReference type="AlphaFoldDB" id="A0A972F7X2"/>
<dbReference type="PANTHER" id="PTHR24096:SF420">
    <property type="entry name" value="LONG-CHAIN-FATTY-ACID--COA LIGASE-RELATED"/>
    <property type="match status" value="1"/>
</dbReference>
<evidence type="ECO:0000313" key="3">
    <source>
        <dbReference type="Proteomes" id="UP000599523"/>
    </source>
</evidence>
<reference evidence="2" key="1">
    <citation type="submission" date="2019-12" db="EMBL/GenBank/DDBJ databases">
        <title>Comparative genomics gives insights into the taxonomy of the Azoarcus-Aromatoleum group and reveals separate origins of nif in the plant-associated Azoarcus and non-plant-associated Aromatoleum sub-groups.</title>
        <authorList>
            <person name="Lafos M."/>
            <person name="Maluk M."/>
            <person name="Batista M."/>
            <person name="Junghare M."/>
            <person name="Carmona M."/>
            <person name="Faoro H."/>
            <person name="Cruz L.M."/>
            <person name="Battistoni F."/>
            <person name="De Souza E."/>
            <person name="Pedrosa F."/>
            <person name="Chen W.-M."/>
            <person name="Poole P.S."/>
            <person name="Dixon R.A."/>
            <person name="James E.K."/>
        </authorList>
    </citation>
    <scope>NUCLEOTIDE SEQUENCE</scope>
    <source>
        <strain evidence="2">NSC3</strain>
    </source>
</reference>
<sequence length="624" mass="68427">METVIRDAGDLFAEPRVEVEVRPGGVRILRSAIPLPDAIERCVGEWLEHWARLEPDSLFLAERGVDGDWVKLTYGQARRRVVAVATWLLKQNLSAERPVVILSDNSIEHAILALAAMHVGVPVCAISSGSSLMSRDFAKLRANIELLRPGVIFAEPVERFGPALDAVARLHEGVVVAGSRGSCVAGAIPFAELEAVVDEAAVMAAFASITPDTIAKFLFTSGSVGTPKAVINTHRMLCSNQLAKELVWPFLKVNRPVLVEWLPWSHTFGGNHNFNLVMRWGGTLYIDEGKPMPGLIEKTIRNLKEISPTIHFNVPRAYDMLVPYLREDAGLRDRFFNQLNLIFYAGAALPQHLWSSLETLSEQTTGSRVMMVSSWGSTETAPMCTECHFPAVRPGVIGVPVPGTELKLLPVADKLEVRVKGPNVFPGYWKQADLSRAAFDDEGFYMIGDAVEFVDPERPEQGLLFDGRVGEDFKLLTGTWVHVGSLRVKGIDALKPVAQDIVVTGHDLDEVGFLIFPNIPECRALCRGLPEDAPVEDVLSSPAVVNRVRQGMALMKQLGGGSSTYPARAMLMAEPPSVEAGEITDKGYINQRIVRSRRADLVDFLYSDVPDKSIITVRAAADQK</sequence>
<organism evidence="2 3">
    <name type="scientific">Azoarcus taiwanensis</name>
    <dbReference type="NCBI Taxonomy" id="666964"/>
    <lineage>
        <taxon>Bacteria</taxon>
        <taxon>Pseudomonadati</taxon>
        <taxon>Pseudomonadota</taxon>
        <taxon>Betaproteobacteria</taxon>
        <taxon>Rhodocyclales</taxon>
        <taxon>Zoogloeaceae</taxon>
        <taxon>Azoarcus</taxon>
    </lineage>
</organism>
<gene>
    <name evidence="2" type="ORF">GPA21_11290</name>
</gene>
<evidence type="ECO:0000313" key="2">
    <source>
        <dbReference type="EMBL" id="NMG03553.1"/>
    </source>
</evidence>
<accession>A0A972F7X2</accession>
<name>A0A972F7X2_9RHOO</name>
<feature type="domain" description="AMP-dependent synthetase/ligase" evidence="1">
    <location>
        <begin position="47"/>
        <end position="429"/>
    </location>
</feature>
<comment type="caution">
    <text evidence="2">The sequence shown here is derived from an EMBL/GenBank/DDBJ whole genome shotgun (WGS) entry which is preliminary data.</text>
</comment>
<dbReference type="InterPro" id="IPR042099">
    <property type="entry name" value="ANL_N_sf"/>
</dbReference>